<name>A0A2G9QEJ5_AQUCT</name>
<sequence length="231" mass="26394">MLWENPLFYFGLGILDRLMDLCRKESKVDLHHIDLRKLPFTLSDGFTRLIATGSPNLHSLYINNRTLVCKVTPETLIEVLQKCPKLTVLGAFCSSLSEDVFRELMKPERPPFKHLDILCKQYAISDEVWGELCQHQPSLSVAIEFDHTILAWKILRILKLNIPVSTLQLNTCNELTRQLAFVSDHYMKTLRKLVIQTTSSSGLNSTLIDIAKNCLQLEEIHCYCVVSSDGF</sequence>
<dbReference type="InterPro" id="IPR032675">
    <property type="entry name" value="LRR_dom_sf"/>
</dbReference>
<gene>
    <name evidence="1" type="ORF">AB205_0205000</name>
</gene>
<dbReference type="Gene3D" id="3.80.10.10">
    <property type="entry name" value="Ribonuclease Inhibitor"/>
    <property type="match status" value="1"/>
</dbReference>
<evidence type="ECO:0000313" key="1">
    <source>
        <dbReference type="EMBL" id="PIO13483.1"/>
    </source>
</evidence>
<dbReference type="SUPFAM" id="SSF52047">
    <property type="entry name" value="RNI-like"/>
    <property type="match status" value="1"/>
</dbReference>
<organism evidence="1 2">
    <name type="scientific">Aquarana catesbeiana</name>
    <name type="common">American bullfrog</name>
    <name type="synonym">Rana catesbeiana</name>
    <dbReference type="NCBI Taxonomy" id="8400"/>
    <lineage>
        <taxon>Eukaryota</taxon>
        <taxon>Metazoa</taxon>
        <taxon>Chordata</taxon>
        <taxon>Craniata</taxon>
        <taxon>Vertebrata</taxon>
        <taxon>Euteleostomi</taxon>
        <taxon>Amphibia</taxon>
        <taxon>Batrachia</taxon>
        <taxon>Anura</taxon>
        <taxon>Neobatrachia</taxon>
        <taxon>Ranoidea</taxon>
        <taxon>Ranidae</taxon>
        <taxon>Aquarana</taxon>
    </lineage>
</organism>
<dbReference type="AlphaFoldDB" id="A0A2G9QEJ5"/>
<dbReference type="OrthoDB" id="3219396at2759"/>
<dbReference type="EMBL" id="KZ030564">
    <property type="protein sequence ID" value="PIO13483.1"/>
    <property type="molecule type" value="Genomic_DNA"/>
</dbReference>
<reference evidence="2" key="1">
    <citation type="journal article" date="2017" name="Nat. Commun.">
        <title>The North American bullfrog draft genome provides insight into hormonal regulation of long noncoding RNA.</title>
        <authorList>
            <person name="Hammond S.A."/>
            <person name="Warren R.L."/>
            <person name="Vandervalk B.P."/>
            <person name="Kucuk E."/>
            <person name="Khan H."/>
            <person name="Gibb E.A."/>
            <person name="Pandoh P."/>
            <person name="Kirk H."/>
            <person name="Zhao Y."/>
            <person name="Jones M."/>
            <person name="Mungall A.J."/>
            <person name="Coope R."/>
            <person name="Pleasance S."/>
            <person name="Moore R.A."/>
            <person name="Holt R.A."/>
            <person name="Round J.M."/>
            <person name="Ohora S."/>
            <person name="Walle B.V."/>
            <person name="Veldhoen N."/>
            <person name="Helbing C.C."/>
            <person name="Birol I."/>
        </authorList>
    </citation>
    <scope>NUCLEOTIDE SEQUENCE [LARGE SCALE GENOMIC DNA]</scope>
</reference>
<evidence type="ECO:0000313" key="2">
    <source>
        <dbReference type="Proteomes" id="UP000228934"/>
    </source>
</evidence>
<evidence type="ECO:0008006" key="3">
    <source>
        <dbReference type="Google" id="ProtNLM"/>
    </source>
</evidence>
<protein>
    <recommendedName>
        <fullName evidence="3">F-box/LRR-repeat protein 8</fullName>
    </recommendedName>
</protein>
<proteinExistence type="predicted"/>
<accession>A0A2G9QEJ5</accession>
<keyword evidence="2" id="KW-1185">Reference proteome</keyword>
<dbReference type="Proteomes" id="UP000228934">
    <property type="component" value="Unassembled WGS sequence"/>
</dbReference>